<reference evidence="1 2" key="1">
    <citation type="journal article" date="2018" name="Sci. Rep.">
        <title>Genomic signatures of local adaptation to the degree of environmental predictability in rotifers.</title>
        <authorList>
            <person name="Franch-Gras L."/>
            <person name="Hahn C."/>
            <person name="Garcia-Roger E.M."/>
            <person name="Carmona M.J."/>
            <person name="Serra M."/>
            <person name="Gomez A."/>
        </authorList>
    </citation>
    <scope>NUCLEOTIDE SEQUENCE [LARGE SCALE GENOMIC DNA]</scope>
    <source>
        <strain evidence="1">HYR1</strain>
    </source>
</reference>
<comment type="caution">
    <text evidence="1">The sequence shown here is derived from an EMBL/GenBank/DDBJ whole genome shotgun (WGS) entry which is preliminary data.</text>
</comment>
<name>A0A3M7RQZ2_BRAPC</name>
<dbReference type="EMBL" id="REGN01002818">
    <property type="protein sequence ID" value="RNA25986.1"/>
    <property type="molecule type" value="Genomic_DNA"/>
</dbReference>
<evidence type="ECO:0000313" key="2">
    <source>
        <dbReference type="Proteomes" id="UP000276133"/>
    </source>
</evidence>
<keyword evidence="2" id="KW-1185">Reference proteome</keyword>
<dbReference type="AlphaFoldDB" id="A0A3M7RQZ2"/>
<sequence>MGLKRRPNIVNFHTTIGKNNCVIKFQILPCLSIEFKLNNKCCQNRNHALRTIHKRNNEIKTKLLFFAIFGSASILNRTSSSQEHSMKASASNRSFLVSICPTFRNTSRLVSLTRLTTLGALGSTFFGSLLPPISTGRLWFLLKLGVFFNLLGTDVSLTVIIFGLVEDLFCIFIEDLLALFSSFSLMNSTKAVD</sequence>
<accession>A0A3M7RQZ2</accession>
<gene>
    <name evidence="1" type="ORF">BpHYR1_042836</name>
</gene>
<dbReference type="Proteomes" id="UP000276133">
    <property type="component" value="Unassembled WGS sequence"/>
</dbReference>
<protein>
    <submittedName>
        <fullName evidence="1">Uncharacterized protein</fullName>
    </submittedName>
</protein>
<evidence type="ECO:0000313" key="1">
    <source>
        <dbReference type="EMBL" id="RNA25986.1"/>
    </source>
</evidence>
<proteinExistence type="predicted"/>
<organism evidence="1 2">
    <name type="scientific">Brachionus plicatilis</name>
    <name type="common">Marine rotifer</name>
    <name type="synonym">Brachionus muelleri</name>
    <dbReference type="NCBI Taxonomy" id="10195"/>
    <lineage>
        <taxon>Eukaryota</taxon>
        <taxon>Metazoa</taxon>
        <taxon>Spiralia</taxon>
        <taxon>Gnathifera</taxon>
        <taxon>Rotifera</taxon>
        <taxon>Eurotatoria</taxon>
        <taxon>Monogononta</taxon>
        <taxon>Pseudotrocha</taxon>
        <taxon>Ploima</taxon>
        <taxon>Brachionidae</taxon>
        <taxon>Brachionus</taxon>
    </lineage>
</organism>